<feature type="domain" description="Outer membrane protein beta-barrel" evidence="1">
    <location>
        <begin position="19"/>
        <end position="176"/>
    </location>
</feature>
<name>A0ABX2AVM3_9BACT</name>
<reference evidence="2 3" key="1">
    <citation type="submission" date="2020-05" db="EMBL/GenBank/DDBJ databases">
        <title>Distinct polysaccharide utilization as determinants for interspecies competition between intestinal Prevotella spp.</title>
        <authorList>
            <person name="Galvez E.J.C."/>
            <person name="Iljazovic A."/>
            <person name="Strowig T."/>
        </authorList>
    </citation>
    <scope>NUCLEOTIDE SEQUENCE [LARGE SCALE GENOMIC DNA]</scope>
    <source>
        <strain evidence="2 3">PROD</strain>
    </source>
</reference>
<protein>
    <submittedName>
        <fullName evidence="2">PorT family protein</fullName>
    </submittedName>
</protein>
<sequence length="197" mass="21415">MNRLLLSATLLLTVTGIRAQHEIGSITIQPKAGMNVANITNDDDATSRIGLAFGAEIEYQMTDIVSISAGAIYSMQGAKAGVYTEDFSKADATLKLDYINIPVLVNVYVTKNLAVKAGLQPAFNVTHKIKAEAYGISAEANVPGTRSIDLSIPIGLSYEFRNFVIDGRYNFGVTDFVDEQKSKNSVFQFTVGYKFDI</sequence>
<evidence type="ECO:0000259" key="1">
    <source>
        <dbReference type="Pfam" id="PF13568"/>
    </source>
</evidence>
<comment type="caution">
    <text evidence="2">The sequence shown here is derived from an EMBL/GenBank/DDBJ whole genome shotgun (WGS) entry which is preliminary data.</text>
</comment>
<evidence type="ECO:0000313" key="3">
    <source>
        <dbReference type="Proteomes" id="UP001193734"/>
    </source>
</evidence>
<accession>A0ABX2AVM3</accession>
<dbReference type="SUPFAM" id="SSF56925">
    <property type="entry name" value="OMPA-like"/>
    <property type="match status" value="1"/>
</dbReference>
<dbReference type="Pfam" id="PF13568">
    <property type="entry name" value="OMP_b-brl_2"/>
    <property type="match status" value="1"/>
</dbReference>
<proteinExistence type="predicted"/>
<keyword evidence="3" id="KW-1185">Reference proteome</keyword>
<gene>
    <name evidence="2" type="ORF">HPS55_09870</name>
</gene>
<dbReference type="EMBL" id="JABKKE010000016">
    <property type="protein sequence ID" value="NPE14621.1"/>
    <property type="molecule type" value="Genomic_DNA"/>
</dbReference>
<dbReference type="GeneID" id="82158070"/>
<dbReference type="Proteomes" id="UP001193734">
    <property type="component" value="Unassembled WGS sequence"/>
</dbReference>
<dbReference type="InterPro" id="IPR025665">
    <property type="entry name" value="Beta-barrel_OMP_2"/>
</dbReference>
<organism evidence="2 3">
    <name type="scientific">Xylanibacter rodentium</name>
    <dbReference type="NCBI Taxonomy" id="2736289"/>
    <lineage>
        <taxon>Bacteria</taxon>
        <taxon>Pseudomonadati</taxon>
        <taxon>Bacteroidota</taxon>
        <taxon>Bacteroidia</taxon>
        <taxon>Bacteroidales</taxon>
        <taxon>Prevotellaceae</taxon>
        <taxon>Xylanibacter</taxon>
    </lineage>
</organism>
<evidence type="ECO:0000313" key="2">
    <source>
        <dbReference type="EMBL" id="NPE14621.1"/>
    </source>
</evidence>
<dbReference type="RefSeq" id="WP_172177826.1">
    <property type="nucleotide sequence ID" value="NZ_CASGKG010000034.1"/>
</dbReference>
<dbReference type="InterPro" id="IPR011250">
    <property type="entry name" value="OMP/PagP_B-barrel"/>
</dbReference>